<evidence type="ECO:0000256" key="2">
    <source>
        <dbReference type="ARBA" id="ARBA00022759"/>
    </source>
</evidence>
<reference evidence="4" key="1">
    <citation type="submission" date="2023-03" db="EMBL/GenBank/DDBJ databases">
        <authorList>
            <person name="Steffen K."/>
            <person name="Cardenas P."/>
        </authorList>
    </citation>
    <scope>NUCLEOTIDE SEQUENCE</scope>
</reference>
<name>A0AA35R076_GEOBA</name>
<protein>
    <submittedName>
        <fullName evidence="4">Type-2 restriction enzyme EcoRV</fullName>
    </submittedName>
</protein>
<dbReference type="GO" id="GO:0004519">
    <property type="term" value="F:endonuclease activity"/>
    <property type="evidence" value="ECO:0007669"/>
    <property type="project" value="UniProtKB-KW"/>
</dbReference>
<proteinExistence type="predicted"/>
<keyword evidence="3" id="KW-0378">Hydrolase</keyword>
<keyword evidence="1" id="KW-0540">Nuclease</keyword>
<sequence length="241" mass="27490">MKEYILNHLAGLENGYGVCGIIDRRGRIYPLSSDTKVLSTIFENIARRAVGSYAIRQGIRMFEPDKQNYYPDFTLATGTDDPNKIAIDVKTTYKVAADDKFAFTLGSYTRFMRNGTKNILFPFNDYAAHWIIGFVYRRVDVDPAAATYIYTPAIRDTIPVPFTDVEVFMQEKWRISGDKAGSGNTTNIGSISGTLRDFQEGNGVFQSAGEFLTYWRGYGRTRAERDARYRRVVDFRVMYQC</sequence>
<dbReference type="AlphaFoldDB" id="A0AA35R076"/>
<dbReference type="CDD" id="cd22323">
    <property type="entry name" value="EcoRV-like"/>
    <property type="match status" value="1"/>
</dbReference>
<dbReference type="EMBL" id="CASHTH010000343">
    <property type="protein sequence ID" value="CAI7998130.1"/>
    <property type="molecule type" value="Genomic_DNA"/>
</dbReference>
<evidence type="ECO:0000313" key="5">
    <source>
        <dbReference type="Proteomes" id="UP001174909"/>
    </source>
</evidence>
<dbReference type="GO" id="GO:0016787">
    <property type="term" value="F:hydrolase activity"/>
    <property type="evidence" value="ECO:0007669"/>
    <property type="project" value="UniProtKB-KW"/>
</dbReference>
<evidence type="ECO:0000256" key="1">
    <source>
        <dbReference type="ARBA" id="ARBA00022722"/>
    </source>
</evidence>
<comment type="caution">
    <text evidence="4">The sequence shown here is derived from an EMBL/GenBank/DDBJ whole genome shotgun (WGS) entry which is preliminary data.</text>
</comment>
<keyword evidence="5" id="KW-1185">Reference proteome</keyword>
<dbReference type="GO" id="GO:0003677">
    <property type="term" value="F:DNA binding"/>
    <property type="evidence" value="ECO:0007669"/>
    <property type="project" value="InterPro"/>
</dbReference>
<dbReference type="SUPFAM" id="SSF52980">
    <property type="entry name" value="Restriction endonuclease-like"/>
    <property type="match status" value="1"/>
</dbReference>
<dbReference type="InterPro" id="IPR011335">
    <property type="entry name" value="Restrct_endonuc-II-like"/>
</dbReference>
<dbReference type="Gene3D" id="3.40.600.10">
    <property type="entry name" value="DNA mismatch repair MutH/Restriction endonuclease, type II"/>
    <property type="match status" value="1"/>
</dbReference>
<dbReference type="InterPro" id="IPR037057">
    <property type="entry name" value="DNA_rep_MutH/T2_RE_sf"/>
</dbReference>
<dbReference type="InterPro" id="IPR015314">
    <property type="entry name" value="Restrct_endonuc_II_EcoRV"/>
</dbReference>
<organism evidence="4 5">
    <name type="scientific">Geodia barretti</name>
    <name type="common">Barrett's horny sponge</name>
    <dbReference type="NCBI Taxonomy" id="519541"/>
    <lineage>
        <taxon>Eukaryota</taxon>
        <taxon>Metazoa</taxon>
        <taxon>Porifera</taxon>
        <taxon>Demospongiae</taxon>
        <taxon>Heteroscleromorpha</taxon>
        <taxon>Tetractinellida</taxon>
        <taxon>Astrophorina</taxon>
        <taxon>Geodiidae</taxon>
        <taxon>Geodia</taxon>
    </lineage>
</organism>
<gene>
    <name evidence="4" type="ORF">GBAR_LOCUS2329</name>
</gene>
<accession>A0AA35R076</accession>
<evidence type="ECO:0000256" key="3">
    <source>
        <dbReference type="ARBA" id="ARBA00022801"/>
    </source>
</evidence>
<dbReference type="GO" id="GO:0006281">
    <property type="term" value="P:DNA repair"/>
    <property type="evidence" value="ECO:0007669"/>
    <property type="project" value="UniProtKB-ARBA"/>
</dbReference>
<keyword evidence="2" id="KW-0255">Endonuclease</keyword>
<evidence type="ECO:0000313" key="4">
    <source>
        <dbReference type="EMBL" id="CAI7998130.1"/>
    </source>
</evidence>
<dbReference type="Pfam" id="PF09233">
    <property type="entry name" value="Endonuc-EcoRV"/>
    <property type="match status" value="1"/>
</dbReference>
<dbReference type="Proteomes" id="UP001174909">
    <property type="component" value="Unassembled WGS sequence"/>
</dbReference>